<evidence type="ECO:0000256" key="2">
    <source>
        <dbReference type="ARBA" id="ARBA00023284"/>
    </source>
</evidence>
<dbReference type="PANTHER" id="PTHR45663">
    <property type="entry name" value="GEO12009P1"/>
    <property type="match status" value="1"/>
</dbReference>
<name>A0ABU1UCN5_9MICC</name>
<dbReference type="InterPro" id="IPR013766">
    <property type="entry name" value="Thioredoxin_domain"/>
</dbReference>
<dbReference type="EMBL" id="JAVDVQ010000008">
    <property type="protein sequence ID" value="MDR7082956.1"/>
    <property type="molecule type" value="Genomic_DNA"/>
</dbReference>
<gene>
    <name evidence="5" type="ORF">J2X01_002246</name>
</gene>
<sequence length="337" mass="34549">MTSPASRPVPPAAANPLNLRGAVDLSALKQRPAAPPAGPAPGAGTPGAPGSPAADDGGAAPSGRPLRVDITEANFQELVELSAQVPVVVALWAAYSPGSAEVVDVLERIVDGYEGRLVLGAADVEVFPQLAQAFQVQAVPTAVALVKGQPVPLFQGGAEEPQVRSLLDELLKVAAANGVTGRIGAGGPGAAEAEPPPLPPLHQKAFDAIEAGDYAAAADAYRQALLEMPADAEAKAGLAQVELMGRLQPLSAADTDALRQLAADEPDNLEAQLGVADLDVAGGHVEDGLGRIVAFIGRNFGPERETARVRLLELFDVVGTTDDRVAKARQNLARVLF</sequence>
<proteinExistence type="inferred from homology"/>
<evidence type="ECO:0000259" key="4">
    <source>
        <dbReference type="PROSITE" id="PS51352"/>
    </source>
</evidence>
<dbReference type="CDD" id="cd02956">
    <property type="entry name" value="ybbN"/>
    <property type="match status" value="1"/>
</dbReference>
<dbReference type="InterPro" id="IPR011990">
    <property type="entry name" value="TPR-like_helical_dom_sf"/>
</dbReference>
<feature type="region of interest" description="Disordered" evidence="3">
    <location>
        <begin position="1"/>
        <end position="65"/>
    </location>
</feature>
<evidence type="ECO:0000256" key="1">
    <source>
        <dbReference type="ARBA" id="ARBA00008987"/>
    </source>
</evidence>
<dbReference type="Proteomes" id="UP001252243">
    <property type="component" value="Unassembled WGS sequence"/>
</dbReference>
<dbReference type="SUPFAM" id="SSF52833">
    <property type="entry name" value="Thioredoxin-like"/>
    <property type="match status" value="1"/>
</dbReference>
<organism evidence="5 6">
    <name type="scientific">Arthrobacter ginsengisoli</name>
    <dbReference type="NCBI Taxonomy" id="1356565"/>
    <lineage>
        <taxon>Bacteria</taxon>
        <taxon>Bacillati</taxon>
        <taxon>Actinomycetota</taxon>
        <taxon>Actinomycetes</taxon>
        <taxon>Micrococcales</taxon>
        <taxon>Micrococcaceae</taxon>
        <taxon>Arthrobacter</taxon>
    </lineage>
</organism>
<keyword evidence="6" id="KW-1185">Reference proteome</keyword>
<feature type="domain" description="Thioredoxin" evidence="4">
    <location>
        <begin position="34"/>
        <end position="172"/>
    </location>
</feature>
<accession>A0ABU1UCN5</accession>
<dbReference type="Pfam" id="PF00085">
    <property type="entry name" value="Thioredoxin"/>
    <property type="match status" value="1"/>
</dbReference>
<comment type="similarity">
    <text evidence="1">Belongs to the thioredoxin family.</text>
</comment>
<dbReference type="RefSeq" id="WP_310056881.1">
    <property type="nucleotide sequence ID" value="NZ_JAVDVQ010000008.1"/>
</dbReference>
<evidence type="ECO:0000256" key="3">
    <source>
        <dbReference type="SAM" id="MobiDB-lite"/>
    </source>
</evidence>
<dbReference type="Gene3D" id="3.40.30.10">
    <property type="entry name" value="Glutaredoxin"/>
    <property type="match status" value="1"/>
</dbReference>
<comment type="caution">
    <text evidence="5">The sequence shown here is derived from an EMBL/GenBank/DDBJ whole genome shotgun (WGS) entry which is preliminary data.</text>
</comment>
<dbReference type="PANTHER" id="PTHR45663:SF11">
    <property type="entry name" value="GEO12009P1"/>
    <property type="match status" value="1"/>
</dbReference>
<evidence type="ECO:0000313" key="5">
    <source>
        <dbReference type="EMBL" id="MDR7082956.1"/>
    </source>
</evidence>
<keyword evidence="2" id="KW-0676">Redox-active center</keyword>
<reference evidence="5 6" key="1">
    <citation type="submission" date="2023-07" db="EMBL/GenBank/DDBJ databases">
        <title>Sorghum-associated microbial communities from plants grown in Nebraska, USA.</title>
        <authorList>
            <person name="Schachtman D."/>
        </authorList>
    </citation>
    <scope>NUCLEOTIDE SEQUENCE [LARGE SCALE GENOMIC DNA]</scope>
    <source>
        <strain evidence="5 6">BE167</strain>
    </source>
</reference>
<dbReference type="InterPro" id="IPR036249">
    <property type="entry name" value="Thioredoxin-like_sf"/>
</dbReference>
<dbReference type="Gene3D" id="1.25.40.10">
    <property type="entry name" value="Tetratricopeptide repeat domain"/>
    <property type="match status" value="1"/>
</dbReference>
<dbReference type="Pfam" id="PF14561">
    <property type="entry name" value="TPR_20"/>
    <property type="match status" value="1"/>
</dbReference>
<evidence type="ECO:0000313" key="6">
    <source>
        <dbReference type="Proteomes" id="UP001252243"/>
    </source>
</evidence>
<feature type="compositionally biased region" description="Low complexity" evidence="3">
    <location>
        <begin position="40"/>
        <end position="65"/>
    </location>
</feature>
<dbReference type="SUPFAM" id="SSF48452">
    <property type="entry name" value="TPR-like"/>
    <property type="match status" value="1"/>
</dbReference>
<protein>
    <submittedName>
        <fullName evidence="5">Thioredoxin</fullName>
    </submittedName>
</protein>
<dbReference type="PROSITE" id="PS51352">
    <property type="entry name" value="THIOREDOXIN_2"/>
    <property type="match status" value="1"/>
</dbReference>